<reference evidence="1" key="1">
    <citation type="submission" date="2022-07" db="EMBL/GenBank/DDBJ databases">
        <title>Phylogenomic reconstructions and comparative analyses of Kickxellomycotina fungi.</title>
        <authorList>
            <person name="Reynolds N.K."/>
            <person name="Stajich J.E."/>
            <person name="Barry K."/>
            <person name="Grigoriev I.V."/>
            <person name="Crous P."/>
            <person name="Smith M.E."/>
        </authorList>
    </citation>
    <scope>NUCLEOTIDE SEQUENCE</scope>
    <source>
        <strain evidence="1">CBS 190363</strain>
    </source>
</reference>
<proteinExistence type="predicted"/>
<sequence>MVGINFRELQDTVSRDIHEGSDSASDSEDLPLAISANMSNLQVADRRRSTSARPVNYREDAMDTDSPADFIPDSLVDDDEDSNYEGFDDSDDEFSFSSDDDEKHMLDIEASVREASGLSRTSRRAHRKRNKKHKGDTGPVYSIEVQKVLGLANQHYVAHELAEAYSQFAEAIRLDPACAPAWKTMALIREEEGRSRDAMHLYIVAAHLMPSDTDLWERLYTMHAATASDTEDGAKAGDPAFKATFDDATKHALYCLGFIIRNNPDNKVAHMNKLEILRMTENYKGMAVMYRRLLKSEPYNMDLIRQATLVFTKFKNDADTPIKWFSEALALYNSLAVKATEDVIAQSKAKRGRRGKSSRSDDSDAESDSEPGDDDDNNDELTGDEEWAEYYRSNDESTLPMDEVGGYTYSDLNMLAELRILRQDYMTAIADVKCGARFIQGRGRAKYWADMELEDTDDSEYSVNVAADGTESGNVLPIELRVRLGQCRIMLGDVESANAHFKRLFDFDVAGYPDLYGEVGDSYMASGHYEPALRVLHSLANCDDVDALSNWEKMAKCYRELKDFQNACKYANMVIDADENDFEMHIWLGDLYEEMGQFDMAMAVINRAEKAEERVRVATAAEAAAKVAAATASRSLTGANGIVQLSPAVEIWDEPSHIVQIEARKPSEKALRQRKVNDEQTQSHLQAMRAADLAFKKLDLLKSQIDKDQDPDAVAEYCGVAKRMYHDWTQTAAFYTTDRNKPFRNYRSHVLTRLENNAKSGGVDIQSSSAGQAAMRRDLDLRRKRISNKQNHKGAYVVDDKDDANVPTTFRGILFERWFDMFLVYSKCLSLCKNGDTAITTLEKVVDSCVFHLDVNKVRVVRLLILAIALKDNASHLLYNQAHWWCGTKPKPGIVYKLVAYLMATSVGAMTMLSATNMYKFMRRQLEQIDEIYYKKRSYNEVAIPDDLPVFGDTPDTSTLEIGRNGDNLLLTRNDAAAVHALVAHIMTLARPEIAPMTQYSMALALVPCDAPLALHTAFAHLIYACKREGVRISSSDRQKSVMKGLMYLQRYAELRYIEEKKAAGEYDGDSAGGSGRLGPVVTQEIAYNFARIFQFLGLLDLAADYYQRVLTLPISRLAESSDGQEESMCDLRREAAYNLSMLYIGSGAMLKAREVLKEYCTID</sequence>
<name>A0ACC1M3M8_9FUNG</name>
<dbReference type="Proteomes" id="UP001139981">
    <property type="component" value="Unassembled WGS sequence"/>
</dbReference>
<evidence type="ECO:0000313" key="2">
    <source>
        <dbReference type="Proteomes" id="UP001139981"/>
    </source>
</evidence>
<accession>A0ACC1M3M8</accession>
<comment type="caution">
    <text evidence="1">The sequence shown here is derived from an EMBL/GenBank/DDBJ whole genome shotgun (WGS) entry which is preliminary data.</text>
</comment>
<organism evidence="1 2">
    <name type="scientific">Coemansia aciculifera</name>
    <dbReference type="NCBI Taxonomy" id="417176"/>
    <lineage>
        <taxon>Eukaryota</taxon>
        <taxon>Fungi</taxon>
        <taxon>Fungi incertae sedis</taxon>
        <taxon>Zoopagomycota</taxon>
        <taxon>Kickxellomycotina</taxon>
        <taxon>Kickxellomycetes</taxon>
        <taxon>Kickxellales</taxon>
        <taxon>Kickxellaceae</taxon>
        <taxon>Coemansia</taxon>
    </lineage>
</organism>
<dbReference type="EMBL" id="JANBVB010000616">
    <property type="protein sequence ID" value="KAJ2893010.1"/>
    <property type="molecule type" value="Genomic_DNA"/>
</dbReference>
<protein>
    <submittedName>
        <fullName evidence="1">Transcription factor TFIIIC subunit tfc4</fullName>
    </submittedName>
</protein>
<gene>
    <name evidence="1" type="primary">TFC4</name>
    <name evidence="1" type="ORF">IWW38_003010</name>
</gene>
<evidence type="ECO:0000313" key="1">
    <source>
        <dbReference type="EMBL" id="KAJ2893010.1"/>
    </source>
</evidence>
<keyword evidence="2" id="KW-1185">Reference proteome</keyword>